<organism evidence="4 5">
    <name type="scientific">Gimesia aquarii</name>
    <dbReference type="NCBI Taxonomy" id="2527964"/>
    <lineage>
        <taxon>Bacteria</taxon>
        <taxon>Pseudomonadati</taxon>
        <taxon>Planctomycetota</taxon>
        <taxon>Planctomycetia</taxon>
        <taxon>Planctomycetales</taxon>
        <taxon>Planctomycetaceae</taxon>
        <taxon>Gimesia</taxon>
    </lineage>
</organism>
<dbReference type="Gene3D" id="2.60.40.3120">
    <property type="match status" value="1"/>
</dbReference>
<dbReference type="SUPFAM" id="SSF53187">
    <property type="entry name" value="Zn-dependent exopeptidases"/>
    <property type="match status" value="1"/>
</dbReference>
<dbReference type="GO" id="GO:0004181">
    <property type="term" value="F:metallocarboxypeptidase activity"/>
    <property type="evidence" value="ECO:0007669"/>
    <property type="project" value="InterPro"/>
</dbReference>
<dbReference type="GO" id="GO:0008270">
    <property type="term" value="F:zinc ion binding"/>
    <property type="evidence" value="ECO:0007669"/>
    <property type="project" value="InterPro"/>
</dbReference>
<accession>A0A517VX77</accession>
<evidence type="ECO:0000313" key="5">
    <source>
        <dbReference type="Proteomes" id="UP000318704"/>
    </source>
</evidence>
<comment type="similarity">
    <text evidence="2">Belongs to the peptidase M14 family.</text>
</comment>
<dbReference type="InterPro" id="IPR040626">
    <property type="entry name" value="Pepdidase_M14_N"/>
</dbReference>
<keyword evidence="4" id="KW-0645">Protease</keyword>
<dbReference type="Gene3D" id="3.40.630.10">
    <property type="entry name" value="Zn peptidases"/>
    <property type="match status" value="1"/>
</dbReference>
<gene>
    <name evidence="4" type="ORF">V144x_30920</name>
</gene>
<dbReference type="Proteomes" id="UP000318704">
    <property type="component" value="Chromosome"/>
</dbReference>
<dbReference type="RefSeq" id="WP_144985941.1">
    <property type="nucleotide sequence ID" value="NZ_CP037920.1"/>
</dbReference>
<reference evidence="4 5" key="1">
    <citation type="submission" date="2019-03" db="EMBL/GenBank/DDBJ databases">
        <title>Deep-cultivation of Planctomycetes and their phenomic and genomic characterization uncovers novel biology.</title>
        <authorList>
            <person name="Wiegand S."/>
            <person name="Jogler M."/>
            <person name="Boedeker C."/>
            <person name="Pinto D."/>
            <person name="Vollmers J."/>
            <person name="Rivas-Marin E."/>
            <person name="Kohn T."/>
            <person name="Peeters S.H."/>
            <person name="Heuer A."/>
            <person name="Rast P."/>
            <person name="Oberbeckmann S."/>
            <person name="Bunk B."/>
            <person name="Jeske O."/>
            <person name="Meyerdierks A."/>
            <person name="Storesund J.E."/>
            <person name="Kallscheuer N."/>
            <person name="Luecker S."/>
            <person name="Lage O.M."/>
            <person name="Pohl T."/>
            <person name="Merkel B.J."/>
            <person name="Hornburger P."/>
            <person name="Mueller R.-W."/>
            <person name="Bruemmer F."/>
            <person name="Labrenz M."/>
            <person name="Spormann A.M."/>
            <person name="Op den Camp H."/>
            <person name="Overmann J."/>
            <person name="Amann R."/>
            <person name="Jetten M.S.M."/>
            <person name="Mascher T."/>
            <person name="Medema M.H."/>
            <person name="Devos D.P."/>
            <person name="Kaster A.-K."/>
            <person name="Ovreas L."/>
            <person name="Rohde M."/>
            <person name="Galperin M.Y."/>
            <person name="Jogler C."/>
        </authorList>
    </citation>
    <scope>NUCLEOTIDE SEQUENCE [LARGE SCALE GENOMIC DNA]</scope>
    <source>
        <strain evidence="4 5">V144</strain>
    </source>
</reference>
<dbReference type="PROSITE" id="PS52035">
    <property type="entry name" value="PEPTIDASE_M14"/>
    <property type="match status" value="1"/>
</dbReference>
<protein>
    <submittedName>
        <fullName evidence="4">Zinc carboxypeptidase</fullName>
    </submittedName>
</protein>
<dbReference type="KEGG" id="gaw:V144x_30920"/>
<keyword evidence="4" id="KW-0378">Hydrolase</keyword>
<dbReference type="AlphaFoldDB" id="A0A517VX77"/>
<evidence type="ECO:0000256" key="2">
    <source>
        <dbReference type="PROSITE-ProRule" id="PRU01379"/>
    </source>
</evidence>
<dbReference type="PANTHER" id="PTHR12756:SF11">
    <property type="entry name" value="CYTOSOLIC CARBOXYPEPTIDASE 1"/>
    <property type="match status" value="1"/>
</dbReference>
<dbReference type="GO" id="GO:0006508">
    <property type="term" value="P:proteolysis"/>
    <property type="evidence" value="ECO:0007669"/>
    <property type="project" value="InterPro"/>
</dbReference>
<sequence>MSRICYFLSGFLLFGMILPAQLKAEKLVVTSDFEGGSAQVTEIDQRKRAITIRPAGDPQFGWPCWWYFQVTGITPGEEISVTVDASDLKQANGRKFSAIWALPNQAAFSTNQKEWQQTPLGIRNKETCQWKVKIDANNVWFAWGPPFIPTDAQELVKELSKKHAHATAFELCKTRAGRAVPALSVIQAKHEKDAQRMVIWVQARQHAWESGGSWVGRGFIKWAVSDDPQAVSLREKADIYFVPIMDIDNVATGNGGKSQVPHDHNRDWTKTSRWNSVKSAMQYLKEFDQAKRLVLFVDLHNPGANSKLPFFYVAPPELSTKRGGQLQAAFIAACRREMKTPFRLSKSTPSTGPKYDKRWKAISSNWVRSETHEYVVGITLETCWNTPHSTTAGYMAVGKQLGRGITRYLENDPRKSHDFD</sequence>
<keyword evidence="4" id="KW-0121">Carboxypeptidase</keyword>
<dbReference type="Pfam" id="PF00246">
    <property type="entry name" value="Peptidase_M14"/>
    <property type="match status" value="1"/>
</dbReference>
<comment type="caution">
    <text evidence="2">Lacks conserved residue(s) required for the propagation of feature annotation.</text>
</comment>
<evidence type="ECO:0000313" key="4">
    <source>
        <dbReference type="EMBL" id="QDT97613.1"/>
    </source>
</evidence>
<dbReference type="PANTHER" id="PTHR12756">
    <property type="entry name" value="CYTOSOLIC CARBOXYPEPTIDASE"/>
    <property type="match status" value="1"/>
</dbReference>
<dbReference type="InterPro" id="IPR050821">
    <property type="entry name" value="Cytosolic_carboxypeptidase"/>
</dbReference>
<dbReference type="EMBL" id="CP037920">
    <property type="protein sequence ID" value="QDT97613.1"/>
    <property type="molecule type" value="Genomic_DNA"/>
</dbReference>
<evidence type="ECO:0000259" key="3">
    <source>
        <dbReference type="PROSITE" id="PS52035"/>
    </source>
</evidence>
<dbReference type="Pfam" id="PF18027">
    <property type="entry name" value="Pepdidase_M14_N"/>
    <property type="match status" value="1"/>
</dbReference>
<evidence type="ECO:0000256" key="1">
    <source>
        <dbReference type="ARBA" id="ARBA00001947"/>
    </source>
</evidence>
<dbReference type="InterPro" id="IPR000834">
    <property type="entry name" value="Peptidase_M14"/>
</dbReference>
<name>A0A517VX77_9PLAN</name>
<proteinExistence type="inferred from homology"/>
<feature type="domain" description="Peptidase M14" evidence="3">
    <location>
        <begin position="145"/>
        <end position="420"/>
    </location>
</feature>
<comment type="cofactor">
    <cofactor evidence="1">
        <name>Zn(2+)</name>
        <dbReference type="ChEBI" id="CHEBI:29105"/>
    </cofactor>
</comment>